<dbReference type="Proteomes" id="UP001293254">
    <property type="component" value="Unassembled WGS sequence"/>
</dbReference>
<keyword evidence="2" id="KW-0677">Repeat</keyword>
<keyword evidence="3" id="KW-0805">Transcription regulation</keyword>
<feature type="domain" description="Myb-like" evidence="8">
    <location>
        <begin position="149"/>
        <end position="200"/>
    </location>
</feature>
<accession>A0AAE2CV58</accession>
<evidence type="ECO:0000256" key="2">
    <source>
        <dbReference type="ARBA" id="ARBA00022737"/>
    </source>
</evidence>
<dbReference type="SUPFAM" id="SSF46689">
    <property type="entry name" value="Homeodomain-like"/>
    <property type="match status" value="2"/>
</dbReference>
<organism evidence="10 11">
    <name type="scientific">Sesamum alatum</name>
    <dbReference type="NCBI Taxonomy" id="300844"/>
    <lineage>
        <taxon>Eukaryota</taxon>
        <taxon>Viridiplantae</taxon>
        <taxon>Streptophyta</taxon>
        <taxon>Embryophyta</taxon>
        <taxon>Tracheophyta</taxon>
        <taxon>Spermatophyta</taxon>
        <taxon>Magnoliopsida</taxon>
        <taxon>eudicotyledons</taxon>
        <taxon>Gunneridae</taxon>
        <taxon>Pentapetalae</taxon>
        <taxon>asterids</taxon>
        <taxon>lamiids</taxon>
        <taxon>Lamiales</taxon>
        <taxon>Pedaliaceae</taxon>
        <taxon>Sesamum</taxon>
    </lineage>
</organism>
<dbReference type="Gene3D" id="1.10.10.60">
    <property type="entry name" value="Homeodomain-like"/>
    <property type="match status" value="3"/>
</dbReference>
<dbReference type="EMBL" id="JACGWO010000002">
    <property type="protein sequence ID" value="KAK4435289.1"/>
    <property type="molecule type" value="Genomic_DNA"/>
</dbReference>
<dbReference type="Pfam" id="PF13921">
    <property type="entry name" value="Myb_DNA-bind_6"/>
    <property type="match status" value="1"/>
</dbReference>
<dbReference type="InterPro" id="IPR001005">
    <property type="entry name" value="SANT/Myb"/>
</dbReference>
<protein>
    <submittedName>
        <fullName evidence="10">Transcription factor R-1</fullName>
    </submittedName>
</protein>
<feature type="domain" description="HTH myb-type" evidence="9">
    <location>
        <begin position="105"/>
        <end position="148"/>
    </location>
</feature>
<keyword evidence="4" id="KW-0238">DNA-binding</keyword>
<feature type="domain" description="HTH myb-type" evidence="9">
    <location>
        <begin position="149"/>
        <end position="204"/>
    </location>
</feature>
<dbReference type="InterPro" id="IPR009057">
    <property type="entry name" value="Homeodomain-like_sf"/>
</dbReference>
<comment type="subcellular location">
    <subcellularLocation>
        <location evidence="1">Nucleus</location>
    </subcellularLocation>
</comment>
<dbReference type="PANTHER" id="PTHR45614:SF252">
    <property type="entry name" value="TRANSCRIPTION FACTOR MYB3R-2-LIKE"/>
    <property type="match status" value="1"/>
</dbReference>
<evidence type="ECO:0000256" key="5">
    <source>
        <dbReference type="ARBA" id="ARBA00023163"/>
    </source>
</evidence>
<evidence type="ECO:0000256" key="7">
    <source>
        <dbReference type="SAM" id="MobiDB-lite"/>
    </source>
</evidence>
<evidence type="ECO:0000256" key="4">
    <source>
        <dbReference type="ARBA" id="ARBA00023125"/>
    </source>
</evidence>
<keyword evidence="11" id="KW-1185">Reference proteome</keyword>
<dbReference type="InterPro" id="IPR017930">
    <property type="entry name" value="Myb_dom"/>
</dbReference>
<dbReference type="Pfam" id="PF00249">
    <property type="entry name" value="Myb_DNA-binding"/>
    <property type="match status" value="1"/>
</dbReference>
<keyword evidence="6" id="KW-0539">Nucleus</keyword>
<feature type="domain" description="Myb-like" evidence="8">
    <location>
        <begin position="97"/>
        <end position="148"/>
    </location>
</feature>
<evidence type="ECO:0000313" key="10">
    <source>
        <dbReference type="EMBL" id="KAK4435289.1"/>
    </source>
</evidence>
<dbReference type="PROSITE" id="PS51294">
    <property type="entry name" value="HTH_MYB"/>
    <property type="match status" value="3"/>
</dbReference>
<proteinExistence type="predicted"/>
<dbReference type="SMART" id="SM00717">
    <property type="entry name" value="SANT"/>
    <property type="match status" value="3"/>
</dbReference>
<evidence type="ECO:0000259" key="9">
    <source>
        <dbReference type="PROSITE" id="PS51294"/>
    </source>
</evidence>
<dbReference type="GO" id="GO:0005634">
    <property type="term" value="C:nucleus"/>
    <property type="evidence" value="ECO:0007669"/>
    <property type="project" value="UniProtKB-SubCell"/>
</dbReference>
<feature type="region of interest" description="Disordered" evidence="7">
    <location>
        <begin position="72"/>
        <end position="105"/>
    </location>
</feature>
<reference evidence="10" key="2">
    <citation type="journal article" date="2024" name="Plant">
        <title>Genomic evolution and insights into agronomic trait innovations of Sesamum species.</title>
        <authorList>
            <person name="Miao H."/>
            <person name="Wang L."/>
            <person name="Qu L."/>
            <person name="Liu H."/>
            <person name="Sun Y."/>
            <person name="Le M."/>
            <person name="Wang Q."/>
            <person name="Wei S."/>
            <person name="Zheng Y."/>
            <person name="Lin W."/>
            <person name="Duan Y."/>
            <person name="Cao H."/>
            <person name="Xiong S."/>
            <person name="Wang X."/>
            <person name="Wei L."/>
            <person name="Li C."/>
            <person name="Ma Q."/>
            <person name="Ju M."/>
            <person name="Zhao R."/>
            <person name="Li G."/>
            <person name="Mu C."/>
            <person name="Tian Q."/>
            <person name="Mei H."/>
            <person name="Zhang T."/>
            <person name="Gao T."/>
            <person name="Zhang H."/>
        </authorList>
    </citation>
    <scope>NUCLEOTIDE SEQUENCE</scope>
    <source>
        <strain evidence="10">3651</strain>
    </source>
</reference>
<feature type="domain" description="Myb-like" evidence="8">
    <location>
        <begin position="201"/>
        <end position="251"/>
    </location>
</feature>
<feature type="compositionally biased region" description="Polar residues" evidence="7">
    <location>
        <begin position="627"/>
        <end position="637"/>
    </location>
</feature>
<feature type="region of interest" description="Disordered" evidence="7">
    <location>
        <begin position="627"/>
        <end position="650"/>
    </location>
</feature>
<evidence type="ECO:0000259" key="8">
    <source>
        <dbReference type="PROSITE" id="PS50090"/>
    </source>
</evidence>
<dbReference type="FunFam" id="1.10.10.60:FF:000010">
    <property type="entry name" value="Transcriptional activator Myb isoform A"/>
    <property type="match status" value="1"/>
</dbReference>
<dbReference type="CDD" id="cd00167">
    <property type="entry name" value="SANT"/>
    <property type="match status" value="3"/>
</dbReference>
<dbReference type="PANTHER" id="PTHR45614">
    <property type="entry name" value="MYB PROTEIN-RELATED"/>
    <property type="match status" value="1"/>
</dbReference>
<evidence type="ECO:0000256" key="6">
    <source>
        <dbReference type="ARBA" id="ARBA00023242"/>
    </source>
</evidence>
<gene>
    <name evidence="10" type="ORF">Salat_0692300</name>
</gene>
<keyword evidence="5" id="KW-0804">Transcription</keyword>
<comment type="caution">
    <text evidence="10">The sequence shown here is derived from an EMBL/GenBank/DDBJ whole genome shotgun (WGS) entry which is preliminary data.</text>
</comment>
<feature type="compositionally biased region" description="Polar residues" evidence="7">
    <location>
        <begin position="72"/>
        <end position="87"/>
    </location>
</feature>
<dbReference type="PROSITE" id="PS50090">
    <property type="entry name" value="MYB_LIKE"/>
    <property type="match status" value="3"/>
</dbReference>
<reference evidence="10" key="1">
    <citation type="submission" date="2020-06" db="EMBL/GenBank/DDBJ databases">
        <authorList>
            <person name="Li T."/>
            <person name="Hu X."/>
            <person name="Zhang T."/>
            <person name="Song X."/>
            <person name="Zhang H."/>
            <person name="Dai N."/>
            <person name="Sheng W."/>
            <person name="Hou X."/>
            <person name="Wei L."/>
        </authorList>
    </citation>
    <scope>NUCLEOTIDE SEQUENCE</scope>
    <source>
        <strain evidence="10">3651</strain>
        <tissue evidence="10">Leaf</tissue>
    </source>
</reference>
<feature type="domain" description="HTH myb-type" evidence="9">
    <location>
        <begin position="205"/>
        <end position="255"/>
    </location>
</feature>
<dbReference type="AlphaFoldDB" id="A0AAE2CV58"/>
<feature type="region of interest" description="Disordered" evidence="7">
    <location>
        <begin position="585"/>
        <end position="606"/>
    </location>
</feature>
<dbReference type="InterPro" id="IPR050560">
    <property type="entry name" value="MYB_TF"/>
</dbReference>
<dbReference type="FunFam" id="1.10.10.60:FF:000016">
    <property type="entry name" value="Transcriptional activator Myb isoform A"/>
    <property type="match status" value="1"/>
</dbReference>
<dbReference type="GO" id="GO:0000981">
    <property type="term" value="F:DNA-binding transcription factor activity, RNA polymerase II-specific"/>
    <property type="evidence" value="ECO:0007669"/>
    <property type="project" value="TreeGrafter"/>
</dbReference>
<evidence type="ECO:0000256" key="3">
    <source>
        <dbReference type="ARBA" id="ARBA00023015"/>
    </source>
</evidence>
<name>A0AAE2CV58_9LAMI</name>
<dbReference type="GO" id="GO:0000978">
    <property type="term" value="F:RNA polymerase II cis-regulatory region sequence-specific DNA binding"/>
    <property type="evidence" value="ECO:0007669"/>
    <property type="project" value="TreeGrafter"/>
</dbReference>
<evidence type="ECO:0000313" key="11">
    <source>
        <dbReference type="Proteomes" id="UP001293254"/>
    </source>
</evidence>
<evidence type="ECO:0000256" key="1">
    <source>
        <dbReference type="ARBA" id="ARBA00004123"/>
    </source>
</evidence>
<sequence>MELRFLFVWVVDCEDLEDVDFGDLISEDFGDFETRDSIGKCIGVGVMVQVKKETCTPESTKEVRLASSSFSESSCDTVTPRSSSDSGFSVHRRSGPARRSSQAGWTNEEDKLLTEVVQRFNGRNWKKIAECMSGRTDVQCLHRWQKVLNPALVKSPWTKEEDDCIIELVGKYGSKKWSTIAKYLPGRIGKQCRERWHNHLDPAIKKDAWTEQEEAILAHYHRVLGNKWAEIARFLPGRTDNAIKNHWNCSVKKRPDLNLPRFSTLKVQGNTSPDTCNDEEKQGSSCRITATFGDTRNFGQKTAPEKTNGACSTNLALGNANFSDDGSDTKPASLEICGSPEGERNLIEPLDGDQFGQFSSITSDSSGELLTGNGDKTRSMNVLSTDTLNNTKDAHYHTRKDHADPDVVRPITCARMFDSPKRPRYSPCVTDDRSDCSPVDTFLSLSLCGSSDESQKTGKRSRVCITPPLVDPKGCGFLCYEPPQLTDLDAPNSIGRSTGIDKDIERTSHELFHSYPGTLSLSLSSNDGSPESMLKNSAMSYRNTPSIIRRKTITEAASGGYSSSLSNPMRFISCASNSKGANGSNLVSEKGCSHSKDSTSGTSVSGQALERRLEYAFDLEWDSTTARRCTPGSTTPSPELKFDAKLMLTP</sequence>